<comment type="caution">
    <text evidence="5">The sequence shown here is derived from an EMBL/GenBank/DDBJ whole genome shotgun (WGS) entry which is preliminary data.</text>
</comment>
<protein>
    <submittedName>
        <fullName evidence="5">Glycoside hydrolase</fullName>
    </submittedName>
</protein>
<evidence type="ECO:0000256" key="3">
    <source>
        <dbReference type="SAM" id="SignalP"/>
    </source>
</evidence>
<dbReference type="InterPro" id="IPR015883">
    <property type="entry name" value="Glyco_hydro_20_cat"/>
</dbReference>
<dbReference type="InterPro" id="IPR038901">
    <property type="entry name" value="HEXDC-like"/>
</dbReference>
<evidence type="ECO:0000256" key="2">
    <source>
        <dbReference type="ARBA" id="ARBA00022801"/>
    </source>
</evidence>
<feature type="chain" id="PRO_5013142105" evidence="3">
    <location>
        <begin position="24"/>
        <end position="520"/>
    </location>
</feature>
<comment type="similarity">
    <text evidence="1">Belongs to the glycosyl hydrolase 20 family.</text>
</comment>
<dbReference type="PANTHER" id="PTHR21040:SF8">
    <property type="entry name" value="BCDNA.GH04120"/>
    <property type="match status" value="1"/>
</dbReference>
<accession>A0A1Y4JLM1</accession>
<dbReference type="GO" id="GO:0004563">
    <property type="term" value="F:beta-N-acetylhexosaminidase activity"/>
    <property type="evidence" value="ECO:0007669"/>
    <property type="project" value="UniProtKB-ARBA"/>
</dbReference>
<dbReference type="GO" id="GO:0005975">
    <property type="term" value="P:carbohydrate metabolic process"/>
    <property type="evidence" value="ECO:0007669"/>
    <property type="project" value="InterPro"/>
</dbReference>
<feature type="domain" description="Glycoside hydrolase family 20 catalytic" evidence="4">
    <location>
        <begin position="80"/>
        <end position="236"/>
    </location>
</feature>
<dbReference type="PANTHER" id="PTHR21040">
    <property type="entry name" value="BCDNA.GH04120"/>
    <property type="match status" value="1"/>
</dbReference>
<dbReference type="Pfam" id="PF00728">
    <property type="entry name" value="Glyco_hydro_20"/>
    <property type="match status" value="1"/>
</dbReference>
<organism evidence="5 6">
    <name type="scientific">Bacteroides clarus</name>
    <dbReference type="NCBI Taxonomy" id="626929"/>
    <lineage>
        <taxon>Bacteria</taxon>
        <taxon>Pseudomonadati</taxon>
        <taxon>Bacteroidota</taxon>
        <taxon>Bacteroidia</taxon>
        <taxon>Bacteroidales</taxon>
        <taxon>Bacteroidaceae</taxon>
        <taxon>Bacteroides</taxon>
    </lineage>
</organism>
<feature type="signal peptide" evidence="3">
    <location>
        <begin position="1"/>
        <end position="23"/>
    </location>
</feature>
<sequence>MKTRLHKIFILYFLLCISFPLYANPAEKPFAVRAFHLDFRTQVMSVSAIKKLAYDLSQKGINTLILEYEASFPFQKHATLRNKQAFTQAEVKDIVGYCNSLGIDVIPLQNCFGHCEYILRHERYALLREDSKEVSQVCPLKIEDAKAIFREIFQEVAALHPSPYFHIGADETYLLGSCRQCSKVDKSRLFVNYVKAMSDLVREMGKQPVIWADIILKHPEAIQELPKDIIYVDWNYGWEPDYFGKLDNLINLGVKMWGAPSLRSHPDNIYLTQWMKHFENLATFLPFARQQGYEGIIQTSWSTSGTYGFHYDTNWEITEMQPIRQVYPMSGFQILIDAFCQAADSPEPIHPETFIKNYAQERYGLSAKEASIFLHYFQMPQETIQQGKDTKGQPIATLIEECEKLKKDFSRLAPRTHTEEFEHYCLMLDLRINYLQFKEVEAAYESNNYEISQSGNLAERLKVIIADAKKLNQRFTTINRNYLKPCQAEEIIFSKDEKMQGLYETLQQQYKHLKEYSEHN</sequence>
<dbReference type="EMBL" id="NFKE01000011">
    <property type="protein sequence ID" value="OUP32676.1"/>
    <property type="molecule type" value="Genomic_DNA"/>
</dbReference>
<proteinExistence type="inferred from homology"/>
<evidence type="ECO:0000313" key="5">
    <source>
        <dbReference type="EMBL" id="OUP32676.1"/>
    </source>
</evidence>
<evidence type="ECO:0000256" key="1">
    <source>
        <dbReference type="ARBA" id="ARBA00006285"/>
    </source>
</evidence>
<gene>
    <name evidence="5" type="ORF">B5F24_13900</name>
</gene>
<keyword evidence="3" id="KW-0732">Signal</keyword>
<dbReference type="InterPro" id="IPR017853">
    <property type="entry name" value="GH"/>
</dbReference>
<evidence type="ECO:0000259" key="4">
    <source>
        <dbReference type="Pfam" id="PF00728"/>
    </source>
</evidence>
<keyword evidence="2 5" id="KW-0378">Hydrolase</keyword>
<dbReference type="AlphaFoldDB" id="A0A1Y4JLM1"/>
<evidence type="ECO:0000313" key="6">
    <source>
        <dbReference type="Proteomes" id="UP000196587"/>
    </source>
</evidence>
<name>A0A1Y4JLM1_9BACE</name>
<reference evidence="6" key="1">
    <citation type="submission" date="2017-04" db="EMBL/GenBank/DDBJ databases">
        <title>Function of individual gut microbiota members based on whole genome sequencing of pure cultures obtained from chicken caecum.</title>
        <authorList>
            <person name="Medvecky M."/>
            <person name="Cejkova D."/>
            <person name="Polansky O."/>
            <person name="Karasova D."/>
            <person name="Kubasova T."/>
            <person name="Cizek A."/>
            <person name="Rychlik I."/>
        </authorList>
    </citation>
    <scope>NUCLEOTIDE SEQUENCE [LARGE SCALE GENOMIC DNA]</scope>
    <source>
        <strain evidence="6">An189</strain>
    </source>
</reference>
<dbReference type="RefSeq" id="WP_087413270.1">
    <property type="nucleotide sequence ID" value="NZ_CALIXP010000044.1"/>
</dbReference>
<dbReference type="SUPFAM" id="SSF51445">
    <property type="entry name" value="(Trans)glycosidases"/>
    <property type="match status" value="1"/>
</dbReference>
<dbReference type="Proteomes" id="UP000196587">
    <property type="component" value="Unassembled WGS sequence"/>
</dbReference>
<dbReference type="Gene3D" id="3.20.20.80">
    <property type="entry name" value="Glycosidases"/>
    <property type="match status" value="1"/>
</dbReference>